<evidence type="ECO:0000313" key="3">
    <source>
        <dbReference type="EMBL" id="TDP29220.1"/>
    </source>
</evidence>
<keyword evidence="1" id="KW-1133">Transmembrane helix</keyword>
<proteinExistence type="predicted"/>
<dbReference type="EMBL" id="UGSQ01000003">
    <property type="protein sequence ID" value="SUB28280.1"/>
    <property type="molecule type" value="Genomic_DNA"/>
</dbReference>
<evidence type="ECO:0000313" key="5">
    <source>
        <dbReference type="Proteomes" id="UP000294683"/>
    </source>
</evidence>
<dbReference type="EMBL" id="SNXJ01000003">
    <property type="protein sequence ID" value="TDP29220.1"/>
    <property type="molecule type" value="Genomic_DNA"/>
</dbReference>
<keyword evidence="5" id="KW-1185">Reference proteome</keyword>
<dbReference type="Proteomes" id="UP000294683">
    <property type="component" value="Unassembled WGS sequence"/>
</dbReference>
<dbReference type="Proteomes" id="UP000255113">
    <property type="component" value="Unassembled WGS sequence"/>
</dbReference>
<protein>
    <recommendedName>
        <fullName evidence="6">Transmembrane protein</fullName>
    </recommendedName>
</protein>
<gene>
    <name evidence="3" type="ORF">EV689_103139</name>
    <name evidence="2" type="ORF">NCTC11188_02158</name>
</gene>
<feature type="transmembrane region" description="Helical" evidence="1">
    <location>
        <begin position="113"/>
        <end position="143"/>
    </location>
</feature>
<feature type="transmembrane region" description="Helical" evidence="1">
    <location>
        <begin position="37"/>
        <end position="55"/>
    </location>
</feature>
<sequence length="152" mass="16985">MQEISLKKITLFWTVVVLLNAALCFFCGLMVSHHPMSILGMLAGIGCFIGFYTFLDYKLLIKQQYLCRKALRQGGIIRAFSQLSILLHFSIEFFCGIVALSTLEVLFHGSLPLFVHSFLATLLTGLALSALLALFGLICFIMLKLRAKANYQ</sequence>
<organism evidence="2 4">
    <name type="scientific">Avibacterium gallinarum</name>
    <name type="common">Pasteurella gallinarum</name>
    <dbReference type="NCBI Taxonomy" id="755"/>
    <lineage>
        <taxon>Bacteria</taxon>
        <taxon>Pseudomonadati</taxon>
        <taxon>Pseudomonadota</taxon>
        <taxon>Gammaproteobacteria</taxon>
        <taxon>Pasteurellales</taxon>
        <taxon>Pasteurellaceae</taxon>
        <taxon>Avibacterium</taxon>
    </lineage>
</organism>
<keyword evidence="1" id="KW-0472">Membrane</keyword>
<evidence type="ECO:0000313" key="4">
    <source>
        <dbReference type="Proteomes" id="UP000255113"/>
    </source>
</evidence>
<dbReference type="RefSeq" id="WP_123772530.1">
    <property type="nucleotide sequence ID" value="NZ_PQVJ01000015.1"/>
</dbReference>
<reference evidence="2 4" key="1">
    <citation type="submission" date="2018-06" db="EMBL/GenBank/DDBJ databases">
        <authorList>
            <consortium name="Pathogen Informatics"/>
            <person name="Doyle S."/>
        </authorList>
    </citation>
    <scope>NUCLEOTIDE SEQUENCE [LARGE SCALE GENOMIC DNA]</scope>
    <source>
        <strain evidence="2 4">NCTC11188</strain>
    </source>
</reference>
<evidence type="ECO:0000256" key="1">
    <source>
        <dbReference type="SAM" id="Phobius"/>
    </source>
</evidence>
<accession>A0A379B070</accession>
<evidence type="ECO:0008006" key="6">
    <source>
        <dbReference type="Google" id="ProtNLM"/>
    </source>
</evidence>
<dbReference type="AlphaFoldDB" id="A0A379B070"/>
<feature type="transmembrane region" description="Helical" evidence="1">
    <location>
        <begin position="76"/>
        <end position="101"/>
    </location>
</feature>
<evidence type="ECO:0000313" key="2">
    <source>
        <dbReference type="EMBL" id="SUB28280.1"/>
    </source>
</evidence>
<reference evidence="3 5" key="2">
    <citation type="submission" date="2019-03" db="EMBL/GenBank/DDBJ databases">
        <title>Genomic Encyclopedia of Type Strains, Phase IV (KMG-IV): sequencing the most valuable type-strain genomes for metagenomic binning, comparative biology and taxonomic classification.</title>
        <authorList>
            <person name="Goeker M."/>
        </authorList>
    </citation>
    <scope>NUCLEOTIDE SEQUENCE [LARGE SCALE GENOMIC DNA]</scope>
    <source>
        <strain evidence="3 5">DSM 17481</strain>
    </source>
</reference>
<keyword evidence="1" id="KW-0812">Transmembrane</keyword>
<name>A0A379B070_AVIGA</name>
<feature type="transmembrane region" description="Helical" evidence="1">
    <location>
        <begin position="12"/>
        <end position="31"/>
    </location>
</feature>